<name>A0AAU0F2H4_9FLAO</name>
<reference evidence="2" key="1">
    <citation type="submission" date="2023-10" db="EMBL/GenBank/DDBJ databases">
        <title>Characterization and whole genome sequencing of a novel strain of Bergeyella porcorum QD2021 isolated from pig.</title>
        <authorList>
            <person name="Liu G."/>
            <person name="Chen C."/>
            <person name="Han X."/>
        </authorList>
    </citation>
    <scope>NUCLEOTIDE SEQUENCE</scope>
    <source>
        <strain evidence="2">QD2021</strain>
    </source>
</reference>
<gene>
    <name evidence="2" type="ORF">BPO_0871</name>
</gene>
<dbReference type="AlphaFoldDB" id="A0AAU0F2H4"/>
<keyword evidence="1" id="KW-0472">Membrane</keyword>
<keyword evidence="1" id="KW-0812">Transmembrane</keyword>
<feature type="transmembrane region" description="Helical" evidence="1">
    <location>
        <begin position="29"/>
        <end position="46"/>
    </location>
</feature>
<sequence>MDQYIFIVFLLLTIAVALSAVRRSWATLFRWVVTALSVGYFAFWFVERSSEEGFVQNSMAVQVISKLPQPVDFYLIKIRNTEEVSRRYGLKHLGNIRPEHYRLEYLDMKNADEFWVVGYLGKKNRVYFSQHSVPNKNMDQIIEVNNYINQSHKLSEIAGKTVDVAREQDIRRAVWVTLSFLLIFLNVILLFKKVF</sequence>
<dbReference type="EMBL" id="CP136426">
    <property type="protein sequence ID" value="WOC51518.1"/>
    <property type="molecule type" value="Genomic_DNA"/>
</dbReference>
<evidence type="ECO:0000313" key="2">
    <source>
        <dbReference type="EMBL" id="WOC51518.1"/>
    </source>
</evidence>
<organism evidence="2 3">
    <name type="scientific">Bergeyella porcorum</name>
    <dbReference type="NCBI Taxonomy" id="1735111"/>
    <lineage>
        <taxon>Bacteria</taxon>
        <taxon>Pseudomonadati</taxon>
        <taxon>Bacteroidota</taxon>
        <taxon>Flavobacteriia</taxon>
        <taxon>Flavobacteriales</taxon>
        <taxon>Weeksellaceae</taxon>
        <taxon>Bergeyella</taxon>
    </lineage>
</organism>
<dbReference type="KEGG" id="bpor:BPO_0871"/>
<feature type="transmembrane region" description="Helical" evidence="1">
    <location>
        <begin position="173"/>
        <end position="191"/>
    </location>
</feature>
<dbReference type="Proteomes" id="UP001432059">
    <property type="component" value="Chromosome"/>
</dbReference>
<evidence type="ECO:0000256" key="1">
    <source>
        <dbReference type="SAM" id="Phobius"/>
    </source>
</evidence>
<dbReference type="RefSeq" id="WP_327985138.1">
    <property type="nucleotide sequence ID" value="NZ_CP136426.1"/>
</dbReference>
<keyword evidence="3" id="KW-1185">Reference proteome</keyword>
<evidence type="ECO:0000313" key="3">
    <source>
        <dbReference type="Proteomes" id="UP001432059"/>
    </source>
</evidence>
<keyword evidence="1" id="KW-1133">Transmembrane helix</keyword>
<proteinExistence type="predicted"/>
<accession>A0AAU0F2H4</accession>
<protein>
    <submittedName>
        <fullName evidence="2">Uncharacterized protein</fullName>
    </submittedName>
</protein>